<dbReference type="RefSeq" id="XP_033575563.1">
    <property type="nucleotide sequence ID" value="XM_033720318.1"/>
</dbReference>
<protein>
    <submittedName>
        <fullName evidence="1 3">Uncharacterized protein</fullName>
    </submittedName>
</protein>
<proteinExistence type="predicted"/>
<evidence type="ECO:0000313" key="3">
    <source>
        <dbReference type="RefSeq" id="XP_033575563.1"/>
    </source>
</evidence>
<dbReference type="GeneID" id="54461211"/>
<accession>A0A6A6YJ55</accession>
<organism evidence="1">
    <name type="scientific">Mytilinidion resinicola</name>
    <dbReference type="NCBI Taxonomy" id="574789"/>
    <lineage>
        <taxon>Eukaryota</taxon>
        <taxon>Fungi</taxon>
        <taxon>Dikarya</taxon>
        <taxon>Ascomycota</taxon>
        <taxon>Pezizomycotina</taxon>
        <taxon>Dothideomycetes</taxon>
        <taxon>Pleosporomycetidae</taxon>
        <taxon>Mytilinidiales</taxon>
        <taxon>Mytilinidiaceae</taxon>
        <taxon>Mytilinidion</taxon>
    </lineage>
</organism>
<name>A0A6A6YJ55_9PEZI</name>
<sequence length="122" mass="13222">MTRFTHASGPKAAEMGSWERHVKSRENVTRLGSFVEQLSGWGGFLGHESWKGGSSSEWNEGSLHGVGVQPRETWLAMECPGSGLVLSLGDALLDGVGVGDLKAQREVGMCWIMTATYSNHCR</sequence>
<reference evidence="3" key="2">
    <citation type="submission" date="2020-04" db="EMBL/GenBank/DDBJ databases">
        <authorList>
            <consortium name="NCBI Genome Project"/>
        </authorList>
    </citation>
    <scope>NUCLEOTIDE SEQUENCE</scope>
    <source>
        <strain evidence="3">CBS 304.34</strain>
    </source>
</reference>
<dbReference type="AlphaFoldDB" id="A0A6A6YJ55"/>
<evidence type="ECO:0000313" key="2">
    <source>
        <dbReference type="Proteomes" id="UP000504636"/>
    </source>
</evidence>
<gene>
    <name evidence="1 3" type="ORF">BDZ99DRAFT_464453</name>
</gene>
<dbReference type="Proteomes" id="UP000504636">
    <property type="component" value="Unplaced"/>
</dbReference>
<keyword evidence="2" id="KW-1185">Reference proteome</keyword>
<reference evidence="1 3" key="1">
    <citation type="journal article" date="2020" name="Stud. Mycol.">
        <title>101 Dothideomycetes genomes: a test case for predicting lifestyles and emergence of pathogens.</title>
        <authorList>
            <person name="Haridas S."/>
            <person name="Albert R."/>
            <person name="Binder M."/>
            <person name="Bloem J."/>
            <person name="Labutti K."/>
            <person name="Salamov A."/>
            <person name="Andreopoulos B."/>
            <person name="Baker S."/>
            <person name="Barry K."/>
            <person name="Bills G."/>
            <person name="Bluhm B."/>
            <person name="Cannon C."/>
            <person name="Castanera R."/>
            <person name="Culley D."/>
            <person name="Daum C."/>
            <person name="Ezra D."/>
            <person name="Gonzalez J."/>
            <person name="Henrissat B."/>
            <person name="Kuo A."/>
            <person name="Liang C."/>
            <person name="Lipzen A."/>
            <person name="Lutzoni F."/>
            <person name="Magnuson J."/>
            <person name="Mondo S."/>
            <person name="Nolan M."/>
            <person name="Ohm R."/>
            <person name="Pangilinan J."/>
            <person name="Park H.-J."/>
            <person name="Ramirez L."/>
            <person name="Alfaro M."/>
            <person name="Sun H."/>
            <person name="Tritt A."/>
            <person name="Yoshinaga Y."/>
            <person name="Zwiers L.-H."/>
            <person name="Turgeon B."/>
            <person name="Goodwin S."/>
            <person name="Spatafora J."/>
            <person name="Crous P."/>
            <person name="Grigoriev I."/>
        </authorList>
    </citation>
    <scope>NUCLEOTIDE SEQUENCE</scope>
    <source>
        <strain evidence="1 3">CBS 304.34</strain>
    </source>
</reference>
<reference evidence="3" key="3">
    <citation type="submission" date="2025-04" db="UniProtKB">
        <authorList>
            <consortium name="RefSeq"/>
        </authorList>
    </citation>
    <scope>IDENTIFICATION</scope>
    <source>
        <strain evidence="3">CBS 304.34</strain>
    </source>
</reference>
<evidence type="ECO:0000313" key="1">
    <source>
        <dbReference type="EMBL" id="KAF2808599.1"/>
    </source>
</evidence>
<dbReference type="EMBL" id="MU003703">
    <property type="protein sequence ID" value="KAF2808599.1"/>
    <property type="molecule type" value="Genomic_DNA"/>
</dbReference>